<dbReference type="EMBL" id="JBHTIU010000008">
    <property type="protein sequence ID" value="MFD0868063.1"/>
    <property type="molecule type" value="Genomic_DNA"/>
</dbReference>
<evidence type="ECO:0000313" key="1">
    <source>
        <dbReference type="EMBL" id="MFD0868063.1"/>
    </source>
</evidence>
<protein>
    <recommendedName>
        <fullName evidence="3">DUF4083 domain-containing protein</fullName>
    </recommendedName>
</protein>
<proteinExistence type="predicted"/>
<dbReference type="Proteomes" id="UP001597120">
    <property type="component" value="Unassembled WGS sequence"/>
</dbReference>
<gene>
    <name evidence="1" type="ORF">ACFQ03_02795</name>
</gene>
<name>A0ABW3D497_9BACL</name>
<sequence>MNRWMIILLLAAVLIALWRLRRTYSGIKPDREQEIREKLEELRKKRDE</sequence>
<keyword evidence="2" id="KW-1185">Reference proteome</keyword>
<dbReference type="RefSeq" id="WP_186328149.1">
    <property type="nucleotide sequence ID" value="NZ_JBHTIU010000008.1"/>
</dbReference>
<accession>A0ABW3D497</accession>
<organism evidence="1 2">
    <name type="scientific">Paenibacillus residui</name>
    <dbReference type="NCBI Taxonomy" id="629724"/>
    <lineage>
        <taxon>Bacteria</taxon>
        <taxon>Bacillati</taxon>
        <taxon>Bacillota</taxon>
        <taxon>Bacilli</taxon>
        <taxon>Bacillales</taxon>
        <taxon>Paenibacillaceae</taxon>
        <taxon>Paenibacillus</taxon>
    </lineage>
</organism>
<evidence type="ECO:0008006" key="3">
    <source>
        <dbReference type="Google" id="ProtNLM"/>
    </source>
</evidence>
<comment type="caution">
    <text evidence="1">The sequence shown here is derived from an EMBL/GenBank/DDBJ whole genome shotgun (WGS) entry which is preliminary data.</text>
</comment>
<evidence type="ECO:0000313" key="2">
    <source>
        <dbReference type="Proteomes" id="UP001597120"/>
    </source>
</evidence>
<reference evidence="2" key="1">
    <citation type="journal article" date="2019" name="Int. J. Syst. Evol. Microbiol.">
        <title>The Global Catalogue of Microorganisms (GCM) 10K type strain sequencing project: providing services to taxonomists for standard genome sequencing and annotation.</title>
        <authorList>
            <consortium name="The Broad Institute Genomics Platform"/>
            <consortium name="The Broad Institute Genome Sequencing Center for Infectious Disease"/>
            <person name="Wu L."/>
            <person name="Ma J."/>
        </authorList>
    </citation>
    <scope>NUCLEOTIDE SEQUENCE [LARGE SCALE GENOMIC DNA]</scope>
    <source>
        <strain evidence="2">CCUG 57263</strain>
    </source>
</reference>